<evidence type="ECO:0000313" key="2">
    <source>
        <dbReference type="EMBL" id="HDM35898.1"/>
    </source>
</evidence>
<dbReference type="Pfam" id="PF07676">
    <property type="entry name" value="PD40"/>
    <property type="match status" value="2"/>
</dbReference>
<dbReference type="Gene3D" id="2.120.10.30">
    <property type="entry name" value="TolB, C-terminal domain"/>
    <property type="match status" value="2"/>
</dbReference>
<evidence type="ECO:0000256" key="1">
    <source>
        <dbReference type="ARBA" id="ARBA00009820"/>
    </source>
</evidence>
<dbReference type="InterPro" id="IPR011659">
    <property type="entry name" value="WD40"/>
</dbReference>
<organism evidence="2">
    <name type="scientific">Candidatus Syntropharchaeum butanivorans</name>
    <dbReference type="NCBI Taxonomy" id="1839936"/>
    <lineage>
        <taxon>Archaea</taxon>
        <taxon>Methanobacteriati</taxon>
        <taxon>Methanobacteriota</taxon>
        <taxon>Stenosarchaea group</taxon>
        <taxon>Methanomicrobia</taxon>
        <taxon>Methanosarcinales</taxon>
        <taxon>ANME-2 cluster</taxon>
        <taxon>Candidatus Syntropharchaeum</taxon>
    </lineage>
</organism>
<protein>
    <submittedName>
        <fullName evidence="2">Uncharacterized protein</fullName>
    </submittedName>
</protein>
<comment type="similarity">
    <text evidence="1">Belongs to the TolB family.</text>
</comment>
<dbReference type="SUPFAM" id="SSF69304">
    <property type="entry name" value="Tricorn protease N-terminal domain"/>
    <property type="match status" value="1"/>
</dbReference>
<sequence length="359" mass="40385">MVKSRINLNLQGEELNFRRVGAYFCAPTGKSLHDRLISPVDGSPLRFSRRSEKMRIFLIFFLVFLSSSAMSDKLVFGKDGEIYVADINRRGEPTGKIRNLTNHPSYDDCPSWSPDGRKIAFITKRDGFSTVYVMDSNGRNPHPLNKKIKAGPFAADWSPDGRKIAVCGDPTFGKALSSLFIVSINGKILSEIPLDGIRLSAIVDPPFKWSPDGKSIACIIVLDWQIGIIDTKNWQLKAITREGETGSLDWSEKGEIVFLNKEEDKYCAVLITPEGNTIRKYPLPGFLYAGCPVWSPDCDRILFEGSQKKEEWFLFVLDLRSGDVRNTGIRGARPDWWGRSTAVEPLNLFNTLWGLIKMK</sequence>
<name>A0A7C1B4S9_9EURY</name>
<dbReference type="EMBL" id="DQZR01000053">
    <property type="protein sequence ID" value="HDM35898.1"/>
    <property type="molecule type" value="Genomic_DNA"/>
</dbReference>
<dbReference type="InterPro" id="IPR011042">
    <property type="entry name" value="6-blade_b-propeller_TolB-like"/>
</dbReference>
<reference evidence="2" key="1">
    <citation type="journal article" date="2020" name="mSystems">
        <title>Genome- and Community-Level Interaction Insights into Carbon Utilization and Element Cycling Functions of Hydrothermarchaeota in Hydrothermal Sediment.</title>
        <authorList>
            <person name="Zhou Z."/>
            <person name="Liu Y."/>
            <person name="Xu W."/>
            <person name="Pan J."/>
            <person name="Luo Z.H."/>
            <person name="Li M."/>
        </authorList>
    </citation>
    <scope>NUCLEOTIDE SEQUENCE [LARGE SCALE GENOMIC DNA]</scope>
    <source>
        <strain evidence="2">HyVt-185</strain>
    </source>
</reference>
<dbReference type="PANTHER" id="PTHR36842">
    <property type="entry name" value="PROTEIN TOLB HOMOLOG"/>
    <property type="match status" value="1"/>
</dbReference>
<accession>A0A7C1B4S9</accession>
<dbReference type="AlphaFoldDB" id="A0A7C1B4S9"/>
<proteinExistence type="inferred from homology"/>
<comment type="caution">
    <text evidence="2">The sequence shown here is derived from an EMBL/GenBank/DDBJ whole genome shotgun (WGS) entry which is preliminary data.</text>
</comment>
<gene>
    <name evidence="2" type="ORF">ENG09_01400</name>
</gene>
<dbReference type="PANTHER" id="PTHR36842:SF1">
    <property type="entry name" value="PROTEIN TOLB"/>
    <property type="match status" value="1"/>
</dbReference>
<dbReference type="Proteomes" id="UP000885863">
    <property type="component" value="Unassembled WGS sequence"/>
</dbReference>